<protein>
    <submittedName>
        <fullName evidence="2">Uncharacterized protein</fullName>
    </submittedName>
</protein>
<accession>A0A9D1E7E0</accession>
<feature type="transmembrane region" description="Helical" evidence="1">
    <location>
        <begin position="157"/>
        <end position="180"/>
    </location>
</feature>
<name>A0A9D1E7E0_9FIRM</name>
<sequence>MKFKHSFNVFVDNFGTIYKVLLYRVIVLLFSLCLYAAVIFPFLTNISGTTEFTELSSLLGSFGTAFVNLDFAAMQTYWLEIREAFVRLMEMLGSMTGSIVLTVAIVILVYLVQKFLLGLSNYTAAAMVNDKMAMHAASPFIGTLIKNLGKACLYNAIYVPLSTLYNIIAIAIIFGISAGLMAMGTPILLLIFLASTAMVFLIAIQMTFTSDWLPSLIYAKTTNRGAMVYSFNYISAGNKKFSETLSHYVVFVLIVFAMNVVAVFFTLGAGLFITLPASYVLFICFQFVNYCDNNEIKYFVDKNTIIKPDRETIMTREQFFKGDNQR</sequence>
<feature type="transmembrane region" description="Helical" evidence="1">
    <location>
        <begin position="21"/>
        <end position="43"/>
    </location>
</feature>
<keyword evidence="1" id="KW-1133">Transmembrane helix</keyword>
<reference evidence="2" key="1">
    <citation type="submission" date="2020-10" db="EMBL/GenBank/DDBJ databases">
        <authorList>
            <person name="Gilroy R."/>
        </authorList>
    </citation>
    <scope>NUCLEOTIDE SEQUENCE</scope>
    <source>
        <strain evidence="2">ChiW16-3235</strain>
    </source>
</reference>
<feature type="transmembrane region" description="Helical" evidence="1">
    <location>
        <begin position="187"/>
        <end position="208"/>
    </location>
</feature>
<feature type="transmembrane region" description="Helical" evidence="1">
    <location>
        <begin position="55"/>
        <end position="79"/>
    </location>
</feature>
<organism evidence="2 3">
    <name type="scientific">Candidatus Coproplasma avicola</name>
    <dbReference type="NCBI Taxonomy" id="2840744"/>
    <lineage>
        <taxon>Bacteria</taxon>
        <taxon>Bacillati</taxon>
        <taxon>Bacillota</taxon>
        <taxon>Clostridia</taxon>
        <taxon>Eubacteriales</taxon>
        <taxon>Candidatus Coproplasma</taxon>
    </lineage>
</organism>
<proteinExistence type="predicted"/>
<reference evidence="2" key="2">
    <citation type="journal article" date="2021" name="PeerJ">
        <title>Extensive microbial diversity within the chicken gut microbiome revealed by metagenomics and culture.</title>
        <authorList>
            <person name="Gilroy R."/>
            <person name="Ravi A."/>
            <person name="Getino M."/>
            <person name="Pursley I."/>
            <person name="Horton D.L."/>
            <person name="Alikhan N.F."/>
            <person name="Baker D."/>
            <person name="Gharbi K."/>
            <person name="Hall N."/>
            <person name="Watson M."/>
            <person name="Adriaenssens E.M."/>
            <person name="Foster-Nyarko E."/>
            <person name="Jarju S."/>
            <person name="Secka A."/>
            <person name="Antonio M."/>
            <person name="Oren A."/>
            <person name="Chaudhuri R.R."/>
            <person name="La Ragione R."/>
            <person name="Hildebrand F."/>
            <person name="Pallen M.J."/>
        </authorList>
    </citation>
    <scope>NUCLEOTIDE SEQUENCE</scope>
    <source>
        <strain evidence="2">ChiW16-3235</strain>
    </source>
</reference>
<evidence type="ECO:0000313" key="2">
    <source>
        <dbReference type="EMBL" id="HIR67665.1"/>
    </source>
</evidence>
<dbReference type="Proteomes" id="UP000823913">
    <property type="component" value="Unassembled WGS sequence"/>
</dbReference>
<dbReference type="EMBL" id="DVHK01000132">
    <property type="protein sequence ID" value="HIR67665.1"/>
    <property type="molecule type" value="Genomic_DNA"/>
</dbReference>
<keyword evidence="1" id="KW-0472">Membrane</keyword>
<keyword evidence="1" id="KW-0812">Transmembrane</keyword>
<feature type="transmembrane region" description="Helical" evidence="1">
    <location>
        <begin position="248"/>
        <end position="273"/>
    </location>
</feature>
<gene>
    <name evidence="2" type="ORF">IAB94_06440</name>
</gene>
<evidence type="ECO:0000256" key="1">
    <source>
        <dbReference type="SAM" id="Phobius"/>
    </source>
</evidence>
<feature type="transmembrane region" description="Helical" evidence="1">
    <location>
        <begin position="91"/>
        <end position="112"/>
    </location>
</feature>
<comment type="caution">
    <text evidence="2">The sequence shown here is derived from an EMBL/GenBank/DDBJ whole genome shotgun (WGS) entry which is preliminary data.</text>
</comment>
<dbReference type="AlphaFoldDB" id="A0A9D1E7E0"/>
<evidence type="ECO:0000313" key="3">
    <source>
        <dbReference type="Proteomes" id="UP000823913"/>
    </source>
</evidence>